<organism evidence="4 5">
    <name type="scientific">Cohnella cellulosilytica</name>
    <dbReference type="NCBI Taxonomy" id="986710"/>
    <lineage>
        <taxon>Bacteria</taxon>
        <taxon>Bacillati</taxon>
        <taxon>Bacillota</taxon>
        <taxon>Bacilli</taxon>
        <taxon>Bacillales</taxon>
        <taxon>Paenibacillaceae</taxon>
        <taxon>Cohnella</taxon>
    </lineage>
</organism>
<dbReference type="EMBL" id="JBHTAI010000029">
    <property type="protein sequence ID" value="MFC7153110.1"/>
    <property type="molecule type" value="Genomic_DNA"/>
</dbReference>
<proteinExistence type="inferred from homology"/>
<dbReference type="Gene3D" id="3.40.190.10">
    <property type="entry name" value="Periplasmic binding protein-like II"/>
    <property type="match status" value="2"/>
</dbReference>
<reference evidence="5" key="1">
    <citation type="journal article" date="2019" name="Int. J. Syst. Evol. Microbiol.">
        <title>The Global Catalogue of Microorganisms (GCM) 10K type strain sequencing project: providing services to taxonomists for standard genome sequencing and annotation.</title>
        <authorList>
            <consortium name="The Broad Institute Genomics Platform"/>
            <consortium name="The Broad Institute Genome Sequencing Center for Infectious Disease"/>
            <person name="Wu L."/>
            <person name="Ma J."/>
        </authorList>
    </citation>
    <scope>NUCLEOTIDE SEQUENCE [LARGE SCALE GENOMIC DNA]</scope>
    <source>
        <strain evidence="5">KCTC 12907</strain>
    </source>
</reference>
<sequence>MKKTKAVMVGLVALMLGMTSVLTGCGGSKETKDTSSETKGEVVWWGWTPGSPTNEQYIAEFNKEYPDIKVTWKQTSIDAYDAALKPALANGKGVDAFEVSAGSGNGGIQIFGGQAIDLTDAVKKALGEDYKDKLNEASITTMTVNGKLKALGVGTVYSGNIWINQDLFDKYNVKIPTNLAEWKEACEIFEKNGLYGFVQGAGQGAFNIDTFHAIADNVIPGNFTKATRGEVQWTDESIVKALELWKTLFDDGIMQKGALGLQQYPEANNLFMSQKAAMVMMGSWYTSNTLPDTMKSAIESAASKEEPFTMIPIQFPDIAGTGNTGSMFGDLDYSTAVSATSSNIKAATTFAVWLGTSQSGQQIIADSLNVVPSLKSATPNWDNVKLVNPEKQNEPVKKYLENAMNSGDNPRFGGINADMNQALTDVLAGVAGGTITPSNGAAQLAKTQADSE</sequence>
<protein>
    <submittedName>
        <fullName evidence="4">ABC transporter substrate-binding protein</fullName>
    </submittedName>
</protein>
<evidence type="ECO:0000256" key="1">
    <source>
        <dbReference type="ARBA" id="ARBA00008520"/>
    </source>
</evidence>
<evidence type="ECO:0000313" key="5">
    <source>
        <dbReference type="Proteomes" id="UP001596378"/>
    </source>
</evidence>
<dbReference type="InterPro" id="IPR050490">
    <property type="entry name" value="Bact_solute-bd_prot1"/>
</dbReference>
<comment type="caution">
    <text evidence="4">The sequence shown here is derived from an EMBL/GenBank/DDBJ whole genome shotgun (WGS) entry which is preliminary data.</text>
</comment>
<dbReference type="RefSeq" id="WP_378050168.1">
    <property type="nucleotide sequence ID" value="NZ_JBHMDN010000024.1"/>
</dbReference>
<dbReference type="InterPro" id="IPR006059">
    <property type="entry name" value="SBP"/>
</dbReference>
<dbReference type="Proteomes" id="UP001596378">
    <property type="component" value="Unassembled WGS sequence"/>
</dbReference>
<feature type="signal peptide" evidence="3">
    <location>
        <begin position="1"/>
        <end position="23"/>
    </location>
</feature>
<evidence type="ECO:0000313" key="4">
    <source>
        <dbReference type="EMBL" id="MFC7153110.1"/>
    </source>
</evidence>
<dbReference type="PROSITE" id="PS51257">
    <property type="entry name" value="PROKAR_LIPOPROTEIN"/>
    <property type="match status" value="1"/>
</dbReference>
<dbReference type="PANTHER" id="PTHR43649">
    <property type="entry name" value="ARABINOSE-BINDING PROTEIN-RELATED"/>
    <property type="match status" value="1"/>
</dbReference>
<feature type="chain" id="PRO_5045418243" evidence="3">
    <location>
        <begin position="24"/>
        <end position="452"/>
    </location>
</feature>
<name>A0ABW2FIX2_9BACL</name>
<keyword evidence="2" id="KW-0813">Transport</keyword>
<dbReference type="Pfam" id="PF01547">
    <property type="entry name" value="SBP_bac_1"/>
    <property type="match status" value="1"/>
</dbReference>
<evidence type="ECO:0000256" key="2">
    <source>
        <dbReference type="ARBA" id="ARBA00022448"/>
    </source>
</evidence>
<comment type="similarity">
    <text evidence="1">Belongs to the bacterial solute-binding protein 1 family.</text>
</comment>
<keyword evidence="5" id="KW-1185">Reference proteome</keyword>
<evidence type="ECO:0000256" key="3">
    <source>
        <dbReference type="SAM" id="SignalP"/>
    </source>
</evidence>
<dbReference type="SUPFAM" id="SSF53850">
    <property type="entry name" value="Periplasmic binding protein-like II"/>
    <property type="match status" value="1"/>
</dbReference>
<accession>A0ABW2FIX2</accession>
<dbReference type="PANTHER" id="PTHR43649:SF29">
    <property type="entry name" value="OSMOPROTECTIVE COMPOUNDS-BINDING PROTEIN GGTB"/>
    <property type="match status" value="1"/>
</dbReference>
<gene>
    <name evidence="4" type="ORF">ACFQMJ_31615</name>
</gene>
<keyword evidence="3" id="KW-0732">Signal</keyword>